<reference evidence="1 2" key="1">
    <citation type="submission" date="2023-10" db="EMBL/GenBank/DDBJ databases">
        <title>Marine bacteria isolated from horseshoe crab.</title>
        <authorList>
            <person name="Cheng T.H."/>
        </authorList>
    </citation>
    <scope>NUCLEOTIDE SEQUENCE [LARGE SCALE GENOMIC DNA]</scope>
    <source>
        <strain evidence="1 2">HSC6</strain>
    </source>
</reference>
<gene>
    <name evidence="1" type="ORF">R2X38_18770</name>
</gene>
<dbReference type="EMBL" id="JAWJZI010000009">
    <property type="protein sequence ID" value="MDV5171043.1"/>
    <property type="molecule type" value="Genomic_DNA"/>
</dbReference>
<name>A0ABU3ZMC7_9GAMM</name>
<accession>A0ABU3ZMC7</accession>
<dbReference type="InterPro" id="IPR047729">
    <property type="entry name" value="Sce7726-like"/>
</dbReference>
<keyword evidence="2" id="KW-1185">Reference proteome</keyword>
<sequence length="291" mass="33335">MLAKLFNSSELKKVAAGNFGIFHEIGDEFPELSEVIEMADFYDLAYSLLVKNYRNEYVVKNEIANKILLGRHSMNTTSMMSELRTGHNIADCLVVNGYSTCYEIKTEFDSLVRFQDQLSSYRKAYDKTYVVTHNSHIEHVLSIHDVSPIFGVIELTKRNQLKTVITAPISDEFDYDITFDTLRKPEYMFIAEQVLGDIPEMPNTKLYEYCKEAYQTLSEQNANAIFKNSLKKFRCNDHTFINALPKSLKNIGISYQLSRNEKNSLLCLLMNNASIELGDSDVLPILERKAS</sequence>
<evidence type="ECO:0000313" key="1">
    <source>
        <dbReference type="EMBL" id="MDV5171043.1"/>
    </source>
</evidence>
<organism evidence="1 2">
    <name type="scientific">Photobacterium rosenbergii</name>
    <dbReference type="NCBI Taxonomy" id="294936"/>
    <lineage>
        <taxon>Bacteria</taxon>
        <taxon>Pseudomonadati</taxon>
        <taxon>Pseudomonadota</taxon>
        <taxon>Gammaproteobacteria</taxon>
        <taxon>Vibrionales</taxon>
        <taxon>Vibrionaceae</taxon>
        <taxon>Photobacterium</taxon>
    </lineage>
</organism>
<comment type="caution">
    <text evidence="1">The sequence shown here is derived from an EMBL/GenBank/DDBJ whole genome shotgun (WGS) entry which is preliminary data.</text>
</comment>
<protein>
    <submittedName>
        <fullName evidence="1">Sce7726 family protein</fullName>
    </submittedName>
</protein>
<dbReference type="RefSeq" id="WP_317523865.1">
    <property type="nucleotide sequence ID" value="NZ_JAWJZI010000009.1"/>
</dbReference>
<proteinExistence type="predicted"/>
<evidence type="ECO:0000313" key="2">
    <source>
        <dbReference type="Proteomes" id="UP001186452"/>
    </source>
</evidence>
<dbReference type="NCBIfam" id="NF033832">
    <property type="entry name" value="sce7726_fam"/>
    <property type="match status" value="1"/>
</dbReference>
<dbReference type="Proteomes" id="UP001186452">
    <property type="component" value="Unassembled WGS sequence"/>
</dbReference>